<dbReference type="STRING" id="77586.A0A0D9X971"/>
<evidence type="ECO:0000313" key="2">
    <source>
        <dbReference type="EnsemblPlants" id="LPERR08G15770.1"/>
    </source>
</evidence>
<feature type="domain" description="F-box associated beta-propeller type 3" evidence="1">
    <location>
        <begin position="180"/>
        <end position="442"/>
    </location>
</feature>
<dbReference type="EnsemblPlants" id="LPERR08G15770.1">
    <property type="protein sequence ID" value="LPERR08G15770.1"/>
    <property type="gene ID" value="LPERR08G15770"/>
</dbReference>
<dbReference type="InterPro" id="IPR017451">
    <property type="entry name" value="F-box-assoc_interact_dom"/>
</dbReference>
<evidence type="ECO:0000313" key="3">
    <source>
        <dbReference type="Proteomes" id="UP000032180"/>
    </source>
</evidence>
<proteinExistence type="predicted"/>
<dbReference type="HOGENOM" id="CLU_039676_0_0_1"/>
<dbReference type="PANTHER" id="PTHR31672:SF13">
    <property type="entry name" value="F-BOX PROTEIN CPR30-LIKE"/>
    <property type="match status" value="1"/>
</dbReference>
<dbReference type="InterPro" id="IPR050796">
    <property type="entry name" value="SCF_F-box_component"/>
</dbReference>
<dbReference type="PANTHER" id="PTHR31672">
    <property type="entry name" value="BNACNNG10540D PROTEIN"/>
    <property type="match status" value="1"/>
</dbReference>
<name>A0A0D9X971_9ORYZ</name>
<keyword evidence="3" id="KW-1185">Reference proteome</keyword>
<dbReference type="Proteomes" id="UP000032180">
    <property type="component" value="Chromosome 8"/>
</dbReference>
<accession>A0A0D9X971</accession>
<dbReference type="Pfam" id="PF08268">
    <property type="entry name" value="FBA_3"/>
    <property type="match status" value="1"/>
</dbReference>
<protein>
    <recommendedName>
        <fullName evidence="1">F-box associated beta-propeller type 3 domain-containing protein</fullName>
    </recommendedName>
</protein>
<dbReference type="InterPro" id="IPR013187">
    <property type="entry name" value="F-box-assoc_dom_typ3"/>
</dbReference>
<dbReference type="NCBIfam" id="TIGR01640">
    <property type="entry name" value="F_box_assoc_1"/>
    <property type="match status" value="1"/>
</dbReference>
<reference evidence="2" key="3">
    <citation type="submission" date="2015-04" db="UniProtKB">
        <authorList>
            <consortium name="EnsemblPlants"/>
        </authorList>
    </citation>
    <scope>IDENTIFICATION</scope>
</reference>
<organism evidence="2 3">
    <name type="scientific">Leersia perrieri</name>
    <dbReference type="NCBI Taxonomy" id="77586"/>
    <lineage>
        <taxon>Eukaryota</taxon>
        <taxon>Viridiplantae</taxon>
        <taxon>Streptophyta</taxon>
        <taxon>Embryophyta</taxon>
        <taxon>Tracheophyta</taxon>
        <taxon>Spermatophyta</taxon>
        <taxon>Magnoliopsida</taxon>
        <taxon>Liliopsida</taxon>
        <taxon>Poales</taxon>
        <taxon>Poaceae</taxon>
        <taxon>BOP clade</taxon>
        <taxon>Oryzoideae</taxon>
        <taxon>Oryzeae</taxon>
        <taxon>Oryzinae</taxon>
        <taxon>Leersia</taxon>
    </lineage>
</organism>
<evidence type="ECO:0000259" key="1">
    <source>
        <dbReference type="Pfam" id="PF08268"/>
    </source>
</evidence>
<dbReference type="Gramene" id="LPERR08G15770.1">
    <property type="protein sequence ID" value="LPERR08G15770.1"/>
    <property type="gene ID" value="LPERR08G15770"/>
</dbReference>
<reference evidence="3" key="2">
    <citation type="submission" date="2013-12" db="EMBL/GenBank/DDBJ databases">
        <authorList>
            <person name="Yu Y."/>
            <person name="Lee S."/>
            <person name="de Baynast K."/>
            <person name="Wissotski M."/>
            <person name="Liu L."/>
            <person name="Talag J."/>
            <person name="Goicoechea J."/>
            <person name="Angelova A."/>
            <person name="Jetty R."/>
            <person name="Kudrna D."/>
            <person name="Golser W."/>
            <person name="Rivera L."/>
            <person name="Zhang J."/>
            <person name="Wing R."/>
        </authorList>
    </citation>
    <scope>NUCLEOTIDE SEQUENCE</scope>
</reference>
<dbReference type="AlphaFoldDB" id="A0A0D9X971"/>
<reference evidence="2 3" key="1">
    <citation type="submission" date="2012-08" db="EMBL/GenBank/DDBJ databases">
        <title>Oryza genome evolution.</title>
        <authorList>
            <person name="Wing R.A."/>
        </authorList>
    </citation>
    <scope>NUCLEOTIDE SEQUENCE</scope>
</reference>
<sequence length="545" mass="60693">MKRKREAAAAADEEITVKSTAAAAAAADGEIKAATNVRSSPGVVCNDDVIRNIFARLPARDAIASMVLSTHHRSLITSPDFRRLHCLHGEPLPRPHIAYVATAQIVTHRDTYGRVKSLEDWAEKRAGRGGTGAFACVSRYNAESDRSSMYRGFHVAGAGRRHGINPMRALVGRKYIDHKYIGTCNGVILFADEADGLLINPAVADGEREFDVVPSTSTPCEEEEEDTEYHISGFGYGPRTRSYKLLVCKHKRIQNYETHVPGRPNVRISTYGRGPMYSWRADALVVYTLGSTAPEEKPRTVLAELDNDTIRRRSIYMDGTVYLINADKATVLAFDVDDETITSIDLPVERVEGGKPGSLIKSELMEMYGHVCVATVQDSDEGHIGVWLLTADRRWERRCVFHNDWCWPATVAGVWDCGGVLLIAVQAYGKSHIFLYDDATEKAYRLNPPPNASPEKMDLYHIFWGYKTTLVSPGSIAGELSQDEQRRRALAADVLAVVKPVNEMYKRKGQKGALHIVCFMEFLVSVMRRLPSELHNGIVDMDEFY</sequence>
<dbReference type="eggNOG" id="ENOG502R6I6">
    <property type="taxonomic scope" value="Eukaryota"/>
</dbReference>